<protein>
    <recommendedName>
        <fullName evidence="8 10">Xylulose kinase</fullName>
        <shortName evidence="8 10">Xylulokinase</shortName>
        <ecNumber evidence="8 10">2.7.1.17</ecNumber>
    </recommendedName>
</protein>
<dbReference type="CDD" id="cd07808">
    <property type="entry name" value="ASKHA_NBD_FGGY_EcXK-like"/>
    <property type="match status" value="1"/>
</dbReference>
<dbReference type="OrthoDB" id="9805576at2"/>
<keyword evidence="3 8" id="KW-0808">Transferase</keyword>
<sequence length="502" mass="55808">MKKYVLGIDIGTGSVKVTGVDYYGKIVAQESASYPLLHPQVGFSEQNPDDWVNATTKAIHNLLTLDKISAAEIAGISYSGQMHGLVLLNKNNEVLRPAILWDDTRTTKQCQLIEQQMAQHFIQITHNRPLEGFTLPKILWVQENEPEIWQQVKIFLLPKDYVRYQMTGQLATDYSDATGSVMLDINTQQWSSTICDQFHIPLSICPSLLHSSEIAGTISSEYAQISGLQSGTPVYAGAADNAASAVGAGLLQPQSVLSSIGTSGVVLKYEPDAQTNYQGVLQFEDHALNDAYYSMGVTLAAGDSLNWFQRTFCRHQSFAALLKEAEQSPVGANGLVFTPYLVGERAPYADAFIRGSFIGLDSSHKRADFIRSILEGIIFSFEDLMQIYQHNQHNFDTVISIGGGAQSPLWLQIQADIFNKKVASLMNEQTASLGATIIAAVGAGWYANFQDCTDVFVKTKKFYYPIADNVTKYQKLYPIYHQVYQHTRDLSFNLIQFRQQNH</sequence>
<feature type="domain" description="Carbohydrate kinase FGGY N-terminal" evidence="11">
    <location>
        <begin position="4"/>
        <end position="247"/>
    </location>
</feature>
<dbReference type="HAMAP" id="MF_02220">
    <property type="entry name" value="XylB"/>
    <property type="match status" value="1"/>
</dbReference>
<dbReference type="AlphaFoldDB" id="A0A0F4KQG3"/>
<dbReference type="PROSITE" id="PS00933">
    <property type="entry name" value="FGGY_KINASES_1"/>
    <property type="match status" value="1"/>
</dbReference>
<dbReference type="PANTHER" id="PTHR43095:SF5">
    <property type="entry name" value="XYLULOSE KINASE"/>
    <property type="match status" value="1"/>
</dbReference>
<accession>A0A0F4KQG3</accession>
<evidence type="ECO:0000256" key="2">
    <source>
        <dbReference type="ARBA" id="ARBA00022629"/>
    </source>
</evidence>
<dbReference type="GO" id="GO:0005524">
    <property type="term" value="F:ATP binding"/>
    <property type="evidence" value="ECO:0007669"/>
    <property type="project" value="UniProtKB-UniRule"/>
</dbReference>
<dbReference type="InterPro" id="IPR018483">
    <property type="entry name" value="Carb_kinase_FGGY_CS"/>
</dbReference>
<dbReference type="EMBL" id="JXBZ01000009">
    <property type="protein sequence ID" value="KJY48303.1"/>
    <property type="molecule type" value="Genomic_DNA"/>
</dbReference>
<feature type="binding site" evidence="8">
    <location>
        <begin position="82"/>
        <end position="83"/>
    </location>
    <ligand>
        <name>substrate</name>
    </ligand>
</feature>
<comment type="catalytic activity">
    <reaction evidence="8 10">
        <text>D-xylulose + ATP = D-xylulose 5-phosphate + ADP + H(+)</text>
        <dbReference type="Rhea" id="RHEA:10964"/>
        <dbReference type="ChEBI" id="CHEBI:15378"/>
        <dbReference type="ChEBI" id="CHEBI:17140"/>
        <dbReference type="ChEBI" id="CHEBI:30616"/>
        <dbReference type="ChEBI" id="CHEBI:57737"/>
        <dbReference type="ChEBI" id="CHEBI:456216"/>
        <dbReference type="EC" id="2.7.1.17"/>
    </reaction>
</comment>
<feature type="active site" description="Proton acceptor" evidence="8">
    <location>
        <position position="240"/>
    </location>
</feature>
<keyword evidence="7 8" id="KW-0119">Carbohydrate metabolism</keyword>
<dbReference type="InterPro" id="IPR006000">
    <property type="entry name" value="Xylulokinase"/>
</dbReference>
<dbReference type="GO" id="GO:0004856">
    <property type="term" value="F:D-xylulokinase activity"/>
    <property type="evidence" value="ECO:0007669"/>
    <property type="project" value="UniProtKB-UniRule"/>
</dbReference>
<dbReference type="PANTHER" id="PTHR43095">
    <property type="entry name" value="SUGAR KINASE"/>
    <property type="match status" value="1"/>
</dbReference>
<evidence type="ECO:0000313" key="13">
    <source>
        <dbReference type="EMBL" id="KJY48303.1"/>
    </source>
</evidence>
<evidence type="ECO:0000259" key="12">
    <source>
        <dbReference type="Pfam" id="PF02782"/>
    </source>
</evidence>
<keyword evidence="5 8" id="KW-0418">Kinase</keyword>
<comment type="function">
    <text evidence="8">Catalyzes the phosphorylation of D-xylulose to D-xylulose 5-phosphate.</text>
</comment>
<evidence type="ECO:0000313" key="14">
    <source>
        <dbReference type="Proteomes" id="UP000033695"/>
    </source>
</evidence>
<dbReference type="InterPro" id="IPR043129">
    <property type="entry name" value="ATPase_NBD"/>
</dbReference>
<evidence type="ECO:0000256" key="4">
    <source>
        <dbReference type="ARBA" id="ARBA00022741"/>
    </source>
</evidence>
<dbReference type="Gene3D" id="3.30.420.40">
    <property type="match status" value="2"/>
</dbReference>
<dbReference type="HOGENOM" id="CLU_009281_3_0_9"/>
<dbReference type="GO" id="GO:0005998">
    <property type="term" value="P:xylulose catabolic process"/>
    <property type="evidence" value="ECO:0007669"/>
    <property type="project" value="UniProtKB-UniRule"/>
</dbReference>
<evidence type="ECO:0000256" key="10">
    <source>
        <dbReference type="RuleBase" id="RU364073"/>
    </source>
</evidence>
<dbReference type="PATRIC" id="fig|1218508.4.peg.1348"/>
<gene>
    <name evidence="8 10" type="primary">xylB</name>
    <name evidence="13" type="ORF">JG29_13560</name>
</gene>
<dbReference type="Pfam" id="PF02782">
    <property type="entry name" value="FGGY_C"/>
    <property type="match status" value="1"/>
</dbReference>
<evidence type="ECO:0000256" key="1">
    <source>
        <dbReference type="ARBA" id="ARBA00009156"/>
    </source>
</evidence>
<dbReference type="RefSeq" id="WP_045923192.1">
    <property type="nucleotide sequence ID" value="NZ_JBHTHW010000005.1"/>
</dbReference>
<dbReference type="InterPro" id="IPR018484">
    <property type="entry name" value="FGGY_N"/>
</dbReference>
<proteinExistence type="inferred from homology"/>
<dbReference type="STRING" id="1218508.JG29_13560"/>
<evidence type="ECO:0000256" key="9">
    <source>
        <dbReference type="RuleBase" id="RU003733"/>
    </source>
</evidence>
<dbReference type="Proteomes" id="UP000033695">
    <property type="component" value="Unassembled WGS sequence"/>
</dbReference>
<feature type="site" description="Important for activity" evidence="8">
    <location>
        <position position="9"/>
    </location>
</feature>
<dbReference type="InterPro" id="IPR000577">
    <property type="entry name" value="Carb_kinase_FGGY"/>
</dbReference>
<evidence type="ECO:0000256" key="6">
    <source>
        <dbReference type="ARBA" id="ARBA00022840"/>
    </source>
</evidence>
<keyword evidence="6 8" id="KW-0067">ATP-binding</keyword>
<keyword evidence="2 8" id="KW-0859">Xylose metabolism</keyword>
<dbReference type="SUPFAM" id="SSF53067">
    <property type="entry name" value="Actin-like ATPase domain"/>
    <property type="match status" value="2"/>
</dbReference>
<dbReference type="PROSITE" id="PS00445">
    <property type="entry name" value="FGGY_KINASES_2"/>
    <property type="match status" value="1"/>
</dbReference>
<name>A0A0F4KQG3_9LACO</name>
<evidence type="ECO:0000256" key="3">
    <source>
        <dbReference type="ARBA" id="ARBA00022679"/>
    </source>
</evidence>
<dbReference type="PIRSF" id="PIRSF000538">
    <property type="entry name" value="GlpK"/>
    <property type="match status" value="1"/>
</dbReference>
<evidence type="ECO:0000259" key="11">
    <source>
        <dbReference type="Pfam" id="PF00370"/>
    </source>
</evidence>
<evidence type="ECO:0000256" key="7">
    <source>
        <dbReference type="ARBA" id="ARBA00023277"/>
    </source>
</evidence>
<comment type="similarity">
    <text evidence="1 8 9">Belongs to the FGGY kinase family.</text>
</comment>
<feature type="domain" description="Carbohydrate kinase FGGY C-terminal" evidence="12">
    <location>
        <begin position="258"/>
        <end position="442"/>
    </location>
</feature>
<dbReference type="GO" id="GO:0042732">
    <property type="term" value="P:D-xylose metabolic process"/>
    <property type="evidence" value="ECO:0007669"/>
    <property type="project" value="UniProtKB-KW"/>
</dbReference>
<dbReference type="EC" id="2.7.1.17" evidence="8 10"/>
<dbReference type="InterPro" id="IPR050406">
    <property type="entry name" value="FGGY_Carb_Kinase"/>
</dbReference>
<organism evidence="13 14">
    <name type="scientific">Bombilactobacillus mellis</name>
    <dbReference type="NCBI Taxonomy" id="1218508"/>
    <lineage>
        <taxon>Bacteria</taxon>
        <taxon>Bacillati</taxon>
        <taxon>Bacillota</taxon>
        <taxon>Bacilli</taxon>
        <taxon>Lactobacillales</taxon>
        <taxon>Lactobacillaceae</taxon>
        <taxon>Bombilactobacillus</taxon>
    </lineage>
</organism>
<keyword evidence="4 8" id="KW-0547">Nucleotide-binding</keyword>
<keyword evidence="14" id="KW-1185">Reference proteome</keyword>
<evidence type="ECO:0000256" key="5">
    <source>
        <dbReference type="ARBA" id="ARBA00022777"/>
    </source>
</evidence>
<dbReference type="NCBIfam" id="TIGR01312">
    <property type="entry name" value="XylB"/>
    <property type="match status" value="1"/>
</dbReference>
<dbReference type="InterPro" id="IPR018485">
    <property type="entry name" value="FGGY_C"/>
</dbReference>
<reference evidence="13 14" key="1">
    <citation type="submission" date="2014-12" db="EMBL/GenBank/DDBJ databases">
        <title>Comparative genomics of the lactic acid bacteria isolated from the honey bee gut.</title>
        <authorList>
            <person name="Ellegaard K.M."/>
            <person name="Tamarit D."/>
            <person name="Javelind E."/>
            <person name="Olofsson T."/>
            <person name="Andersson S.G."/>
            <person name="Vasquez A."/>
        </authorList>
    </citation>
    <scope>NUCLEOTIDE SEQUENCE [LARGE SCALE GENOMIC DNA]</scope>
    <source>
        <strain evidence="13 14">Hon2</strain>
    </source>
</reference>
<comment type="caution">
    <text evidence="13">The sequence shown here is derived from an EMBL/GenBank/DDBJ whole genome shotgun (WGS) entry which is preliminary data.</text>
</comment>
<evidence type="ECO:0000256" key="8">
    <source>
        <dbReference type="HAMAP-Rule" id="MF_02220"/>
    </source>
</evidence>
<dbReference type="Pfam" id="PF00370">
    <property type="entry name" value="FGGY_N"/>
    <property type="match status" value="1"/>
</dbReference>